<dbReference type="PROSITE" id="PS00107">
    <property type="entry name" value="PROTEIN_KINASE_ATP"/>
    <property type="match status" value="1"/>
</dbReference>
<keyword evidence="2" id="KW-0812">Transmembrane</keyword>
<keyword evidence="1" id="KW-0547">Nucleotide-binding</keyword>
<reference evidence="4" key="2">
    <citation type="submission" date="2025-05" db="UniProtKB">
        <authorList>
            <consortium name="EnsemblMetazoa"/>
        </authorList>
    </citation>
    <scope>IDENTIFICATION</scope>
    <source>
        <strain evidence="4">Foshan</strain>
    </source>
</reference>
<dbReference type="InterPro" id="IPR017441">
    <property type="entry name" value="Protein_kinase_ATP_BS"/>
</dbReference>
<dbReference type="EnsemblMetazoa" id="AALFPA23_016854.R24608">
    <property type="protein sequence ID" value="AALFPA23_016854.P24608"/>
    <property type="gene ID" value="AALFPA23_016854"/>
</dbReference>
<protein>
    <recommendedName>
        <fullName evidence="3">Protein kinase domain-containing protein</fullName>
    </recommendedName>
</protein>
<dbReference type="Gene3D" id="3.30.200.20">
    <property type="entry name" value="Phosphorylase Kinase, domain 1"/>
    <property type="match status" value="1"/>
</dbReference>
<dbReference type="RefSeq" id="XP_062716053.1">
    <property type="nucleotide sequence ID" value="XM_062860069.1"/>
</dbReference>
<keyword evidence="2" id="KW-1133">Transmembrane helix</keyword>
<dbReference type="PANTHER" id="PTHR11909">
    <property type="entry name" value="CASEIN KINASE-RELATED"/>
    <property type="match status" value="1"/>
</dbReference>
<sequence>MYSARHSVSSSSNVLMVGPNFRVGKKIGCGNFGELRLGKNLYNNEHVAIKMEPMKSKAPQLHLEYRFYKLLGSHAEGIPEVYYFGPCGKYNALVMELLGPSLEDLFDLCGRRFSLKTVLMIAIQLVSSFITLSLTLFLTFFHFLSMFLYFTSFSLFHTHILSSIFTDTLSHFFFSD</sequence>
<name>A0ABM1ZBB8_AEDAL</name>
<proteinExistence type="predicted"/>
<dbReference type="InterPro" id="IPR000719">
    <property type="entry name" value="Prot_kinase_dom"/>
</dbReference>
<evidence type="ECO:0000256" key="1">
    <source>
        <dbReference type="PROSITE-ProRule" id="PRU10141"/>
    </source>
</evidence>
<feature type="domain" description="Protein kinase" evidence="3">
    <location>
        <begin position="21"/>
        <end position="176"/>
    </location>
</feature>
<dbReference type="RefSeq" id="XP_062716051.1">
    <property type="nucleotide sequence ID" value="XM_062860067.1"/>
</dbReference>
<dbReference type="SUPFAM" id="SSF56112">
    <property type="entry name" value="Protein kinase-like (PK-like)"/>
    <property type="match status" value="1"/>
</dbReference>
<dbReference type="SMART" id="SM00220">
    <property type="entry name" value="S_TKc"/>
    <property type="match status" value="1"/>
</dbReference>
<feature type="binding site" evidence="1">
    <location>
        <position position="50"/>
    </location>
    <ligand>
        <name>ATP</name>
        <dbReference type="ChEBI" id="CHEBI:30616"/>
    </ligand>
</feature>
<keyword evidence="2" id="KW-0472">Membrane</keyword>
<dbReference type="InterPro" id="IPR011009">
    <property type="entry name" value="Kinase-like_dom_sf"/>
</dbReference>
<evidence type="ECO:0000313" key="5">
    <source>
        <dbReference type="Proteomes" id="UP000069940"/>
    </source>
</evidence>
<evidence type="ECO:0000259" key="3">
    <source>
        <dbReference type="PROSITE" id="PS50011"/>
    </source>
</evidence>
<keyword evidence="5" id="KW-1185">Reference proteome</keyword>
<dbReference type="RefSeq" id="XP_062716052.1">
    <property type="nucleotide sequence ID" value="XM_062860068.1"/>
</dbReference>
<organism evidence="4 5">
    <name type="scientific">Aedes albopictus</name>
    <name type="common">Asian tiger mosquito</name>
    <name type="synonym">Stegomyia albopicta</name>
    <dbReference type="NCBI Taxonomy" id="7160"/>
    <lineage>
        <taxon>Eukaryota</taxon>
        <taxon>Metazoa</taxon>
        <taxon>Ecdysozoa</taxon>
        <taxon>Arthropoda</taxon>
        <taxon>Hexapoda</taxon>
        <taxon>Insecta</taxon>
        <taxon>Pterygota</taxon>
        <taxon>Neoptera</taxon>
        <taxon>Endopterygota</taxon>
        <taxon>Diptera</taxon>
        <taxon>Nematocera</taxon>
        <taxon>Culicoidea</taxon>
        <taxon>Culicidae</taxon>
        <taxon>Culicinae</taxon>
        <taxon>Aedini</taxon>
        <taxon>Aedes</taxon>
        <taxon>Stegomyia</taxon>
    </lineage>
</organism>
<dbReference type="GeneID" id="115267054"/>
<dbReference type="InterPro" id="IPR050235">
    <property type="entry name" value="CK1_Ser-Thr_kinase"/>
</dbReference>
<dbReference type="Proteomes" id="UP000069940">
    <property type="component" value="Unassembled WGS sequence"/>
</dbReference>
<keyword evidence="1" id="KW-0067">ATP-binding</keyword>
<feature type="transmembrane region" description="Helical" evidence="2">
    <location>
        <begin position="118"/>
        <end position="141"/>
    </location>
</feature>
<dbReference type="EnsemblMetazoa" id="AALFPA23_016854.R24606">
    <property type="protein sequence ID" value="AALFPA23_016854.P24606"/>
    <property type="gene ID" value="AALFPA23_016854"/>
</dbReference>
<evidence type="ECO:0000256" key="2">
    <source>
        <dbReference type="SAM" id="Phobius"/>
    </source>
</evidence>
<reference evidence="5" key="1">
    <citation type="journal article" date="2015" name="Proc. Natl. Acad. Sci. U.S.A.">
        <title>Genome sequence of the Asian Tiger mosquito, Aedes albopictus, reveals insights into its biology, genetics, and evolution.</title>
        <authorList>
            <person name="Chen X.G."/>
            <person name="Jiang X."/>
            <person name="Gu J."/>
            <person name="Xu M."/>
            <person name="Wu Y."/>
            <person name="Deng Y."/>
            <person name="Zhang C."/>
            <person name="Bonizzoni M."/>
            <person name="Dermauw W."/>
            <person name="Vontas J."/>
            <person name="Armbruster P."/>
            <person name="Huang X."/>
            <person name="Yang Y."/>
            <person name="Zhang H."/>
            <person name="He W."/>
            <person name="Peng H."/>
            <person name="Liu Y."/>
            <person name="Wu K."/>
            <person name="Chen J."/>
            <person name="Lirakis M."/>
            <person name="Topalis P."/>
            <person name="Van Leeuwen T."/>
            <person name="Hall A.B."/>
            <person name="Jiang X."/>
            <person name="Thorpe C."/>
            <person name="Mueller R.L."/>
            <person name="Sun C."/>
            <person name="Waterhouse R.M."/>
            <person name="Yan G."/>
            <person name="Tu Z.J."/>
            <person name="Fang X."/>
            <person name="James A.A."/>
        </authorList>
    </citation>
    <scope>NUCLEOTIDE SEQUENCE [LARGE SCALE GENOMIC DNA]</scope>
    <source>
        <strain evidence="5">Foshan</strain>
    </source>
</reference>
<dbReference type="PROSITE" id="PS50011">
    <property type="entry name" value="PROTEIN_KINASE_DOM"/>
    <property type="match status" value="1"/>
</dbReference>
<accession>A0ABM1ZBB8</accession>
<evidence type="ECO:0000313" key="4">
    <source>
        <dbReference type="EnsemblMetazoa" id="AALFPA23_016854.P24606"/>
    </source>
</evidence>
<feature type="transmembrane region" description="Helical" evidence="2">
    <location>
        <begin position="147"/>
        <end position="174"/>
    </location>
</feature>
<dbReference type="EnsemblMetazoa" id="AALFPA23_016854.R24604">
    <property type="protein sequence ID" value="AALFPA23_016854.P24604"/>
    <property type="gene ID" value="AALFPA23_016854"/>
</dbReference>